<sequence length="444" mass="48116">MSDDLQLNRDDFEDCFAGQPEPVSPAEDLARGQRRLRRQRRLVGGAVGIVVAILAIAVPVVTSQAGRPSFDPAVPPSAVPSTAPTSAARVRACTPGMISIADAVTDPAQRPVADPKLRPAEEDGQRVRVLAVAPNGEVLLEVGYQPGAANVDPNEPTKHPQPGRLYVEDPDTGQRTEIRGTDDLHPRRATLSAAFDESFVAWIEQGDQTTGWEIYAFDRSTKKISRVARSTSDPTDFDPAPHEVRLWNGSAYWAELRGEADPNPGTNIYGRRLASREPVRLVAENAISPVITEGWLYYRPYSGEDRGFRRTSLTGGKTEPVHQGAGGGGLTAFGDLTAWIDDAEVVVYRGSTLIARILPGKGQTPASVVAGDDVLAIVTRDTVRTRENTIRLGLLLDLRGGCRLHQLTDLPERAAVQLAGRTVGWTVQDPDRDDGTAWYSGRLR</sequence>
<gene>
    <name evidence="3" type="ORF">BKA15_000366</name>
</gene>
<name>A0A7Y9I2G9_9ACTN</name>
<evidence type="ECO:0000313" key="3">
    <source>
        <dbReference type="EMBL" id="NYE69037.1"/>
    </source>
</evidence>
<dbReference type="RefSeq" id="WP_179747823.1">
    <property type="nucleotide sequence ID" value="NZ_JACCBU010000001.1"/>
</dbReference>
<evidence type="ECO:0000256" key="1">
    <source>
        <dbReference type="SAM" id="MobiDB-lite"/>
    </source>
</evidence>
<organism evidence="3 4">
    <name type="scientific">Microlunatus parietis</name>
    <dbReference type="NCBI Taxonomy" id="682979"/>
    <lineage>
        <taxon>Bacteria</taxon>
        <taxon>Bacillati</taxon>
        <taxon>Actinomycetota</taxon>
        <taxon>Actinomycetes</taxon>
        <taxon>Propionibacteriales</taxon>
        <taxon>Propionibacteriaceae</taxon>
        <taxon>Microlunatus</taxon>
    </lineage>
</organism>
<dbReference type="Proteomes" id="UP000569914">
    <property type="component" value="Unassembled WGS sequence"/>
</dbReference>
<feature type="compositionally biased region" description="Basic and acidic residues" evidence="1">
    <location>
        <begin position="1"/>
        <end position="10"/>
    </location>
</feature>
<dbReference type="EMBL" id="JACCBU010000001">
    <property type="protein sequence ID" value="NYE69037.1"/>
    <property type="molecule type" value="Genomic_DNA"/>
</dbReference>
<feature type="transmembrane region" description="Helical" evidence="2">
    <location>
        <begin position="42"/>
        <end position="61"/>
    </location>
</feature>
<keyword evidence="2" id="KW-0472">Membrane</keyword>
<keyword evidence="4" id="KW-1185">Reference proteome</keyword>
<evidence type="ECO:0000313" key="4">
    <source>
        <dbReference type="Proteomes" id="UP000569914"/>
    </source>
</evidence>
<comment type="caution">
    <text evidence="3">The sequence shown here is derived from an EMBL/GenBank/DDBJ whole genome shotgun (WGS) entry which is preliminary data.</text>
</comment>
<feature type="region of interest" description="Disordered" evidence="1">
    <location>
        <begin position="1"/>
        <end position="30"/>
    </location>
</feature>
<feature type="region of interest" description="Disordered" evidence="1">
    <location>
        <begin position="147"/>
        <end position="179"/>
    </location>
</feature>
<proteinExistence type="predicted"/>
<keyword evidence="2" id="KW-0812">Transmembrane</keyword>
<accession>A0A7Y9I2G9</accession>
<protein>
    <submittedName>
        <fullName evidence="3">Uncharacterized protein</fullName>
    </submittedName>
</protein>
<reference evidence="3 4" key="1">
    <citation type="submission" date="2020-07" db="EMBL/GenBank/DDBJ databases">
        <title>Sequencing the genomes of 1000 actinobacteria strains.</title>
        <authorList>
            <person name="Klenk H.-P."/>
        </authorList>
    </citation>
    <scope>NUCLEOTIDE SEQUENCE [LARGE SCALE GENOMIC DNA]</scope>
    <source>
        <strain evidence="3 4">DSM 22083</strain>
    </source>
</reference>
<feature type="region of interest" description="Disordered" evidence="1">
    <location>
        <begin position="67"/>
        <end position="86"/>
    </location>
</feature>
<evidence type="ECO:0000256" key="2">
    <source>
        <dbReference type="SAM" id="Phobius"/>
    </source>
</evidence>
<dbReference type="SUPFAM" id="SSF69304">
    <property type="entry name" value="Tricorn protease N-terminal domain"/>
    <property type="match status" value="1"/>
</dbReference>
<dbReference type="AlphaFoldDB" id="A0A7Y9I2G9"/>
<keyword evidence="2" id="KW-1133">Transmembrane helix</keyword>